<dbReference type="Pfam" id="PF13379">
    <property type="entry name" value="NMT1_2"/>
    <property type="match status" value="1"/>
</dbReference>
<dbReference type="RefSeq" id="WP_126307672.1">
    <property type="nucleotide sequence ID" value="NZ_AP018449.1"/>
</dbReference>
<keyword evidence="1" id="KW-0472">Membrane</keyword>
<dbReference type="SUPFAM" id="SSF53850">
    <property type="entry name" value="Periplasmic binding protein-like II"/>
    <property type="match status" value="1"/>
</dbReference>
<keyword evidence="1" id="KW-1133">Transmembrane helix</keyword>
<evidence type="ECO:0000313" key="3">
    <source>
        <dbReference type="Proteomes" id="UP000276437"/>
    </source>
</evidence>
<keyword evidence="3" id="KW-1185">Reference proteome</keyword>
<protein>
    <submittedName>
        <fullName evidence="2">NMT1/THI5 like protein</fullName>
    </submittedName>
</protein>
<keyword evidence="1" id="KW-0812">Transmembrane</keyword>
<reference evidence="2 3" key="1">
    <citation type="journal article" date="2018" name="Int. J. Syst. Evol. Microbiol.">
        <title>Methylomusa anaerophila gen. nov., sp. nov., an anaerobic methanol-utilizing bacterium isolated from a microbial fuel cell.</title>
        <authorList>
            <person name="Amano N."/>
            <person name="Yamamuro A."/>
            <person name="Miyahara M."/>
            <person name="Kouzuma A."/>
            <person name="Abe T."/>
            <person name="Watanabe K."/>
        </authorList>
    </citation>
    <scope>NUCLEOTIDE SEQUENCE [LARGE SCALE GENOMIC DNA]</scope>
    <source>
        <strain evidence="2 3">MMFC1</strain>
    </source>
</reference>
<gene>
    <name evidence="2" type="ORF">MAMMFC1_01424</name>
</gene>
<sequence>MTDKARKKKFLIIGILAAFIFVGVGVGSYLGQTKKGISTGTAIQGAVGFRDLKSGGYDPAASGKQVLTIKTDTKKNCGSTPWVIAEKKGFFAAEGLNVVYTGELTNAQILPSVLNGTNNVATANFNALATYIAAGAKIKAVTLNGVDPTPDVDPKYRHMRYYLSPKLGVNTLAELVALRQSQNKKVTINGTKPVCTTFIADNAFDRLGHGRENIQFVSFDSDTAALQAAQQGNLDIVGVHPPFYKLAADSKLTMVFDTVDTGLGEAAGVSAYYFTEKFIEENPEAVARFVRAIRKANAWSINPANEEEAIRLTGEYIGQPVNAVHYYYTGKELPDKLIQPWIDDLVQDGFLKKGQLSVDDLATRQFFVN</sequence>
<dbReference type="Gene3D" id="3.40.190.10">
    <property type="entry name" value="Periplasmic binding protein-like II"/>
    <property type="match status" value="2"/>
</dbReference>
<name>A0A348AI65_9FIRM</name>
<dbReference type="PANTHER" id="PTHR30024">
    <property type="entry name" value="ALIPHATIC SULFONATES-BINDING PROTEIN-RELATED"/>
    <property type="match status" value="1"/>
</dbReference>
<evidence type="ECO:0000313" key="2">
    <source>
        <dbReference type="EMBL" id="BBB90763.1"/>
    </source>
</evidence>
<organism evidence="2 3">
    <name type="scientific">Methylomusa anaerophila</name>
    <dbReference type="NCBI Taxonomy" id="1930071"/>
    <lineage>
        <taxon>Bacteria</taxon>
        <taxon>Bacillati</taxon>
        <taxon>Bacillota</taxon>
        <taxon>Negativicutes</taxon>
        <taxon>Selenomonadales</taxon>
        <taxon>Sporomusaceae</taxon>
        <taxon>Methylomusa</taxon>
    </lineage>
</organism>
<feature type="transmembrane region" description="Helical" evidence="1">
    <location>
        <begin position="12"/>
        <end position="31"/>
    </location>
</feature>
<dbReference type="EMBL" id="AP018449">
    <property type="protein sequence ID" value="BBB90763.1"/>
    <property type="molecule type" value="Genomic_DNA"/>
</dbReference>
<accession>A0A348AI65</accession>
<proteinExistence type="predicted"/>
<dbReference type="KEGG" id="mana:MAMMFC1_01424"/>
<evidence type="ECO:0000256" key="1">
    <source>
        <dbReference type="SAM" id="Phobius"/>
    </source>
</evidence>
<dbReference type="Proteomes" id="UP000276437">
    <property type="component" value="Chromosome"/>
</dbReference>
<dbReference type="AlphaFoldDB" id="A0A348AI65"/>
<dbReference type="OrthoDB" id="9815602at2"/>